<evidence type="ECO:0000313" key="8">
    <source>
        <dbReference type="Proteomes" id="UP000198942"/>
    </source>
</evidence>
<dbReference type="SUPFAM" id="SSF50129">
    <property type="entry name" value="GroES-like"/>
    <property type="match status" value="1"/>
</dbReference>
<reference evidence="8" key="1">
    <citation type="submission" date="2016-10" db="EMBL/GenBank/DDBJ databases">
        <authorList>
            <person name="Varghese N."/>
            <person name="Submissions S."/>
        </authorList>
    </citation>
    <scope>NUCLEOTIDE SEQUENCE [LARGE SCALE GENOMIC DNA]</scope>
    <source>
        <strain evidence="8">Gh-48</strain>
    </source>
</reference>
<dbReference type="Gene3D" id="3.90.180.10">
    <property type="entry name" value="Medium-chain alcohol dehydrogenases, catalytic domain"/>
    <property type="match status" value="1"/>
</dbReference>
<evidence type="ECO:0000256" key="5">
    <source>
        <dbReference type="ARBA" id="ARBA00023002"/>
    </source>
</evidence>
<dbReference type="STRING" id="551995.SAMN05192574_101548"/>
<dbReference type="GO" id="GO:0046872">
    <property type="term" value="F:metal ion binding"/>
    <property type="evidence" value="ECO:0007669"/>
    <property type="project" value="UniProtKB-KW"/>
</dbReference>
<protein>
    <submittedName>
        <fullName evidence="7">Alcohol dehydrogenase, propanol-preferring</fullName>
    </submittedName>
</protein>
<dbReference type="RefSeq" id="WP_208864626.1">
    <property type="nucleotide sequence ID" value="NZ_FOCL01000001.1"/>
</dbReference>
<evidence type="ECO:0000313" key="7">
    <source>
        <dbReference type="EMBL" id="SEM70939.1"/>
    </source>
</evidence>
<evidence type="ECO:0000259" key="6">
    <source>
        <dbReference type="Pfam" id="PF08240"/>
    </source>
</evidence>
<dbReference type="Gene3D" id="3.40.50.720">
    <property type="entry name" value="NAD(P)-binding Rossmann-like Domain"/>
    <property type="match status" value="1"/>
</dbReference>
<dbReference type="InterPro" id="IPR013154">
    <property type="entry name" value="ADH-like_N"/>
</dbReference>
<dbReference type="InterPro" id="IPR036291">
    <property type="entry name" value="NAD(P)-bd_dom_sf"/>
</dbReference>
<keyword evidence="4" id="KW-0862">Zinc</keyword>
<keyword evidence="5" id="KW-0560">Oxidoreductase</keyword>
<evidence type="ECO:0000256" key="3">
    <source>
        <dbReference type="ARBA" id="ARBA00022723"/>
    </source>
</evidence>
<comment type="similarity">
    <text evidence="2">Belongs to the zinc-containing alcohol dehydrogenase family.</text>
</comment>
<keyword evidence="3" id="KW-0479">Metal-binding</keyword>
<dbReference type="Pfam" id="PF08240">
    <property type="entry name" value="ADH_N"/>
    <property type="match status" value="1"/>
</dbReference>
<sequence>MIYPYTMRAMVLEKAGNPLICKKLPIPRPSDCQVLVKVLACGICRTDLHIIDGELDKPKLPLIPGHEILGTVIEAGKAVKEPVPGQLVGIPWLSQTCGHCKFCLQGMENLCDNPLFTGYTIDGGYAEYTVANARFCFVLDEQYRSPSSAPLLCAGLIGFRSYQMITPSAQNIGMYGFGAAAHILVQIAIAQGKKVFAFVRDNDNQAKQFAKAMGAYWAGGSSETAPELLDAAIIFASAGELIPKALKEIDKGGQVICGGIHMTDIPTFSYDLLWGERSVKSVANLTRQDGLNFISALKNVAVHTQTQVFKLSEANDAISMLRSGQISGAAVLIMDEA</sequence>
<accession>A0A1H8AMF9</accession>
<feature type="domain" description="Alcohol dehydrogenase-like N-terminal" evidence="6">
    <location>
        <begin position="33"/>
        <end position="139"/>
    </location>
</feature>
<evidence type="ECO:0000256" key="2">
    <source>
        <dbReference type="ARBA" id="ARBA00008072"/>
    </source>
</evidence>
<dbReference type="SUPFAM" id="SSF51735">
    <property type="entry name" value="NAD(P)-binding Rossmann-fold domains"/>
    <property type="match status" value="1"/>
</dbReference>
<organism evidence="7 8">
    <name type="scientific">Mucilaginibacter gossypiicola</name>
    <dbReference type="NCBI Taxonomy" id="551995"/>
    <lineage>
        <taxon>Bacteria</taxon>
        <taxon>Pseudomonadati</taxon>
        <taxon>Bacteroidota</taxon>
        <taxon>Sphingobacteriia</taxon>
        <taxon>Sphingobacteriales</taxon>
        <taxon>Sphingobacteriaceae</taxon>
        <taxon>Mucilaginibacter</taxon>
    </lineage>
</organism>
<comment type="cofactor">
    <cofactor evidence="1">
        <name>Zn(2+)</name>
        <dbReference type="ChEBI" id="CHEBI:29105"/>
    </cofactor>
</comment>
<dbReference type="NCBIfam" id="TIGR02822">
    <property type="entry name" value="adh_fam_2"/>
    <property type="match status" value="1"/>
</dbReference>
<dbReference type="InterPro" id="IPR014187">
    <property type="entry name" value="ADH_Zn_typ-2"/>
</dbReference>
<evidence type="ECO:0000256" key="1">
    <source>
        <dbReference type="ARBA" id="ARBA00001947"/>
    </source>
</evidence>
<dbReference type="Proteomes" id="UP000198942">
    <property type="component" value="Unassembled WGS sequence"/>
</dbReference>
<dbReference type="GO" id="GO:0005737">
    <property type="term" value="C:cytoplasm"/>
    <property type="evidence" value="ECO:0007669"/>
    <property type="project" value="TreeGrafter"/>
</dbReference>
<evidence type="ECO:0000256" key="4">
    <source>
        <dbReference type="ARBA" id="ARBA00022833"/>
    </source>
</evidence>
<dbReference type="GO" id="GO:0004022">
    <property type="term" value="F:alcohol dehydrogenase (NAD+) activity"/>
    <property type="evidence" value="ECO:0007669"/>
    <property type="project" value="TreeGrafter"/>
</dbReference>
<dbReference type="PANTHER" id="PTHR42940">
    <property type="entry name" value="ALCOHOL DEHYDROGENASE 1-RELATED"/>
    <property type="match status" value="1"/>
</dbReference>
<name>A0A1H8AMF9_9SPHI</name>
<dbReference type="InterPro" id="IPR011032">
    <property type="entry name" value="GroES-like_sf"/>
</dbReference>
<dbReference type="PANTHER" id="PTHR42940:SF8">
    <property type="entry name" value="VACUOLAR PROTEIN SORTING-ASSOCIATED PROTEIN 11"/>
    <property type="match status" value="1"/>
</dbReference>
<gene>
    <name evidence="7" type="ORF">SAMN05192574_101548</name>
</gene>
<dbReference type="EMBL" id="FOCL01000001">
    <property type="protein sequence ID" value="SEM70939.1"/>
    <property type="molecule type" value="Genomic_DNA"/>
</dbReference>
<dbReference type="AlphaFoldDB" id="A0A1H8AMF9"/>
<dbReference type="CDD" id="cd08298">
    <property type="entry name" value="CAD2"/>
    <property type="match status" value="1"/>
</dbReference>
<keyword evidence="8" id="KW-1185">Reference proteome</keyword>
<proteinExistence type="inferred from homology"/>